<dbReference type="NCBIfam" id="TIGR02727">
    <property type="entry name" value="MTHFS_bact"/>
    <property type="match status" value="1"/>
</dbReference>
<dbReference type="GO" id="GO:0009396">
    <property type="term" value="P:folic acid-containing compound biosynthetic process"/>
    <property type="evidence" value="ECO:0007669"/>
    <property type="project" value="TreeGrafter"/>
</dbReference>
<dbReference type="FunCoup" id="A0A140LD04">
    <property type="interactions" value="233"/>
</dbReference>
<sequence>MADGNGLKKKLRYDYLEKRLSLSEKEVMEKSEKIMSHLFELEDFKKAGLVMFYVDCRNEVMTKKAIEKALAMGKRVAVPKTVKGEGLLAIEIKSTDELACGTFGILEPVNNSIVNPFEIDLVLVPGIAFDRRGYRLGYGAGYYDMFLPRLRKGVKKIGLAFEMQLADCIPAEAHDVRMDAVLTEKGLYVFS</sequence>
<keyword evidence="5" id="KW-0460">Magnesium</keyword>
<dbReference type="OrthoDB" id="9801938at2"/>
<comment type="similarity">
    <text evidence="1 5">Belongs to the 5-formyltetrahydrofolate cyclo-ligase family.</text>
</comment>
<evidence type="ECO:0000256" key="1">
    <source>
        <dbReference type="ARBA" id="ARBA00010638"/>
    </source>
</evidence>
<evidence type="ECO:0000313" key="6">
    <source>
        <dbReference type="EMBL" id="KXG78429.1"/>
    </source>
</evidence>
<feature type="binding site" evidence="4">
    <location>
        <position position="54"/>
    </location>
    <ligand>
        <name>substrate</name>
    </ligand>
</feature>
<dbReference type="GO" id="GO:0046872">
    <property type="term" value="F:metal ion binding"/>
    <property type="evidence" value="ECO:0007669"/>
    <property type="project" value="UniProtKB-KW"/>
</dbReference>
<comment type="caution">
    <text evidence="6">The sequence shown here is derived from an EMBL/GenBank/DDBJ whole genome shotgun (WGS) entry which is preliminary data.</text>
</comment>
<dbReference type="GO" id="GO:0005524">
    <property type="term" value="F:ATP binding"/>
    <property type="evidence" value="ECO:0007669"/>
    <property type="project" value="UniProtKB-KW"/>
</dbReference>
<keyword evidence="7" id="KW-1185">Reference proteome</keyword>
<comment type="cofactor">
    <cofactor evidence="5">
        <name>Mg(2+)</name>
        <dbReference type="ChEBI" id="CHEBI:18420"/>
    </cofactor>
</comment>
<evidence type="ECO:0000256" key="2">
    <source>
        <dbReference type="ARBA" id="ARBA00022741"/>
    </source>
</evidence>
<dbReference type="InParanoid" id="A0A140LD04"/>
<comment type="catalytic activity">
    <reaction evidence="5">
        <text>(6S)-5-formyl-5,6,7,8-tetrahydrofolate + ATP = (6R)-5,10-methenyltetrahydrofolate + ADP + phosphate</text>
        <dbReference type="Rhea" id="RHEA:10488"/>
        <dbReference type="ChEBI" id="CHEBI:30616"/>
        <dbReference type="ChEBI" id="CHEBI:43474"/>
        <dbReference type="ChEBI" id="CHEBI:57455"/>
        <dbReference type="ChEBI" id="CHEBI:57457"/>
        <dbReference type="ChEBI" id="CHEBI:456216"/>
        <dbReference type="EC" id="6.3.3.2"/>
    </reaction>
</comment>
<dbReference type="GO" id="GO:0030272">
    <property type="term" value="F:5-formyltetrahydrofolate cyclo-ligase activity"/>
    <property type="evidence" value="ECO:0007669"/>
    <property type="project" value="UniProtKB-EC"/>
</dbReference>
<dbReference type="Proteomes" id="UP000070427">
    <property type="component" value="Unassembled WGS sequence"/>
</dbReference>
<dbReference type="RefSeq" id="WP_066351624.1">
    <property type="nucleotide sequence ID" value="NZ_LOED01000003.1"/>
</dbReference>
<gene>
    <name evidence="6" type="ORF">AN618_04960</name>
</gene>
<protein>
    <recommendedName>
        <fullName evidence="5">5-formyltetrahydrofolate cyclo-ligase</fullName>
        <ecNumber evidence="5">6.3.3.2</ecNumber>
    </recommendedName>
</protein>
<dbReference type="EC" id="6.3.3.2" evidence="5"/>
<proteinExistence type="inferred from homology"/>
<keyword evidence="5" id="KW-0479">Metal-binding</keyword>
<keyword evidence="6" id="KW-0436">Ligase</keyword>
<dbReference type="PIRSF" id="PIRSF006806">
    <property type="entry name" value="FTHF_cligase"/>
    <property type="match status" value="1"/>
</dbReference>
<feature type="binding site" evidence="4">
    <location>
        <begin position="8"/>
        <end position="12"/>
    </location>
    <ligand>
        <name>ATP</name>
        <dbReference type="ChEBI" id="CHEBI:30616"/>
    </ligand>
</feature>
<accession>A0A140LD04</accession>
<evidence type="ECO:0000256" key="4">
    <source>
        <dbReference type="PIRSR" id="PIRSR006806-1"/>
    </source>
</evidence>
<dbReference type="GO" id="GO:0035999">
    <property type="term" value="P:tetrahydrofolate interconversion"/>
    <property type="evidence" value="ECO:0007669"/>
    <property type="project" value="TreeGrafter"/>
</dbReference>
<dbReference type="SUPFAM" id="SSF100950">
    <property type="entry name" value="NagB/RpiA/CoA transferase-like"/>
    <property type="match status" value="1"/>
</dbReference>
<dbReference type="Gene3D" id="3.40.50.10420">
    <property type="entry name" value="NagB/RpiA/CoA transferase-like"/>
    <property type="match status" value="1"/>
</dbReference>
<feature type="binding site" evidence="4">
    <location>
        <position position="59"/>
    </location>
    <ligand>
        <name>substrate</name>
    </ligand>
</feature>
<evidence type="ECO:0000256" key="5">
    <source>
        <dbReference type="RuleBase" id="RU361279"/>
    </source>
</evidence>
<reference evidence="6 7" key="1">
    <citation type="submission" date="2015-12" db="EMBL/GenBank/DDBJ databases">
        <title>Draft genome sequnece of Fervidicola ferrireducens strain Y170.</title>
        <authorList>
            <person name="Patel B.K."/>
        </authorList>
    </citation>
    <scope>NUCLEOTIDE SEQUENCE [LARGE SCALE GENOMIC DNA]</scope>
    <source>
        <strain evidence="6 7">Y170</strain>
    </source>
</reference>
<dbReference type="PANTHER" id="PTHR23407:SF1">
    <property type="entry name" value="5-FORMYLTETRAHYDROFOLATE CYCLO-LIGASE"/>
    <property type="match status" value="1"/>
</dbReference>
<keyword evidence="2 4" id="KW-0547">Nucleotide-binding</keyword>
<organism evidence="6 7">
    <name type="scientific">Fervidicola ferrireducens</name>
    <dbReference type="NCBI Taxonomy" id="520764"/>
    <lineage>
        <taxon>Bacteria</taxon>
        <taxon>Bacillati</taxon>
        <taxon>Bacillota</taxon>
        <taxon>Clostridia</taxon>
        <taxon>Thermosediminibacterales</taxon>
        <taxon>Thermosediminibacteraceae</taxon>
        <taxon>Fervidicola</taxon>
    </lineage>
</organism>
<evidence type="ECO:0000313" key="7">
    <source>
        <dbReference type="Proteomes" id="UP000070427"/>
    </source>
</evidence>
<dbReference type="PATRIC" id="fig|520764.3.peg.521"/>
<evidence type="ECO:0000256" key="3">
    <source>
        <dbReference type="ARBA" id="ARBA00022840"/>
    </source>
</evidence>
<feature type="binding site" evidence="4">
    <location>
        <begin position="135"/>
        <end position="143"/>
    </location>
    <ligand>
        <name>ATP</name>
        <dbReference type="ChEBI" id="CHEBI:30616"/>
    </ligand>
</feature>
<dbReference type="Pfam" id="PF01812">
    <property type="entry name" value="5-FTHF_cyc-lig"/>
    <property type="match status" value="1"/>
</dbReference>
<dbReference type="AlphaFoldDB" id="A0A140LD04"/>
<name>A0A140LD04_9FIRM</name>
<dbReference type="InterPro" id="IPR037171">
    <property type="entry name" value="NagB/RpiA_transferase-like"/>
</dbReference>
<dbReference type="InterPro" id="IPR024185">
    <property type="entry name" value="FTHF_cligase-like_sf"/>
</dbReference>
<dbReference type="EMBL" id="LOED01000003">
    <property type="protein sequence ID" value="KXG78429.1"/>
    <property type="molecule type" value="Genomic_DNA"/>
</dbReference>
<dbReference type="InterPro" id="IPR002698">
    <property type="entry name" value="FTHF_cligase"/>
</dbReference>
<dbReference type="STRING" id="520764.AN618_04960"/>
<keyword evidence="3 4" id="KW-0067">ATP-binding</keyword>
<dbReference type="PANTHER" id="PTHR23407">
    <property type="entry name" value="ATPASE INHIBITOR/5-FORMYLTETRAHYDROFOLATE CYCLO-LIGASE"/>
    <property type="match status" value="1"/>
</dbReference>